<accession>A0ACC2JL41</accession>
<comment type="caution">
    <text evidence="1">The sequence shown here is derived from an EMBL/GenBank/DDBJ whole genome shotgun (WGS) entry which is preliminary data.</text>
</comment>
<sequence length="266" mass="29744">MLYTSRDSTKFAASGHHPLSFGTDEHTLVLPAMIIGEICELAGYRVGQRGDYVGLEHGIAMVNLVHAFRSIQDHVETVNTLLSWEKLARRVMRRSPTYQPTGESTQDAFFMTYFEGQVERITDEIRSVNALDRFASRVWRVLTLGRGCKWLPAAIPLVTVYAFVVWISRPIWNRLGYPSVSTLEKYAELMRDATDRRLCTATDGLVGLAPPNSVPGDKVALLLGGRVPVVLRQDADGYRLVGEAYVHGAMYGKMMDAKKLALIKIR</sequence>
<dbReference type="EMBL" id="JAPUUL010001163">
    <property type="protein sequence ID" value="KAJ8128176.1"/>
    <property type="molecule type" value="Genomic_DNA"/>
</dbReference>
<gene>
    <name evidence="1" type="ORF">O1611_g5460</name>
</gene>
<dbReference type="Proteomes" id="UP001153332">
    <property type="component" value="Unassembled WGS sequence"/>
</dbReference>
<proteinExistence type="predicted"/>
<name>A0ACC2JL41_9PEZI</name>
<protein>
    <submittedName>
        <fullName evidence="1">Uncharacterized protein</fullName>
    </submittedName>
</protein>
<keyword evidence="2" id="KW-1185">Reference proteome</keyword>
<evidence type="ECO:0000313" key="2">
    <source>
        <dbReference type="Proteomes" id="UP001153332"/>
    </source>
</evidence>
<reference evidence="1" key="1">
    <citation type="submission" date="2022-12" db="EMBL/GenBank/DDBJ databases">
        <title>Genome Sequence of Lasiodiplodia mahajangana.</title>
        <authorList>
            <person name="Buettner E."/>
        </authorList>
    </citation>
    <scope>NUCLEOTIDE SEQUENCE</scope>
    <source>
        <strain evidence="1">VT137</strain>
    </source>
</reference>
<organism evidence="1 2">
    <name type="scientific">Lasiodiplodia mahajangana</name>
    <dbReference type="NCBI Taxonomy" id="1108764"/>
    <lineage>
        <taxon>Eukaryota</taxon>
        <taxon>Fungi</taxon>
        <taxon>Dikarya</taxon>
        <taxon>Ascomycota</taxon>
        <taxon>Pezizomycotina</taxon>
        <taxon>Dothideomycetes</taxon>
        <taxon>Dothideomycetes incertae sedis</taxon>
        <taxon>Botryosphaeriales</taxon>
        <taxon>Botryosphaeriaceae</taxon>
        <taxon>Lasiodiplodia</taxon>
    </lineage>
</organism>
<evidence type="ECO:0000313" key="1">
    <source>
        <dbReference type="EMBL" id="KAJ8128176.1"/>
    </source>
</evidence>